<feature type="compositionally biased region" description="Basic and acidic residues" evidence="1">
    <location>
        <begin position="926"/>
        <end position="939"/>
    </location>
</feature>
<feature type="compositionally biased region" description="Basic and acidic residues" evidence="1">
    <location>
        <begin position="317"/>
        <end position="334"/>
    </location>
</feature>
<feature type="compositionally biased region" description="Low complexity" evidence="1">
    <location>
        <begin position="653"/>
        <end position="666"/>
    </location>
</feature>
<gene>
    <name evidence="2" type="ORF">M6B38_151835</name>
</gene>
<dbReference type="EMBL" id="JANAVB010031415">
    <property type="protein sequence ID" value="KAJ6812111.1"/>
    <property type="molecule type" value="Genomic_DNA"/>
</dbReference>
<feature type="compositionally biased region" description="Polar residues" evidence="1">
    <location>
        <begin position="825"/>
        <end position="840"/>
    </location>
</feature>
<protein>
    <submittedName>
        <fullName evidence="2">Serine/arginine repetitive matrix protein 1-like isoform X2</fullName>
    </submittedName>
</protein>
<feature type="region of interest" description="Disordered" evidence="1">
    <location>
        <begin position="278"/>
        <end position="410"/>
    </location>
</feature>
<dbReference type="AlphaFoldDB" id="A0AAX6F7Y0"/>
<sequence>MIIKKAPRGSPNSLWQGMFLHIVNVPDGLKVTNEIEKEMLQLEETKKFHLSLYSKEDQSGGGMTDFGDTKEVGLNQHIKGETASSDATKNELLRALDLRLMALREELTASFNHAAGATCSTCQVSNLAAFMEYFGVTDLRNILLNFLAWSPKDLANDPSHEQLIFSHNSRNNIENTTKAISQPSSRTNEVKPVSNLVSPAKIAQAEREWSTDEESSDSNNEDVSHAERSRPVIRSASPRRSASPMRRIQIGRSGSRRSTSLTIKSLNYFPAREKFLSIRDSDGSNCGDEEPDQPPKKPENQANPVRRMSVQDAINLFERKQKDEASDAQKRKALGEVSASTTTKSVLRRWSSGLGDSFTQGSHETTLDGALQNKEENNSDKLIVESSNPDESPPVGECSSVEKIPLPQMESHVEPVITKVEEVNERATSAEWSRQKEAELNQMLMKLMESKAAKQRSANGGSGVPQDVSGEQRGGFYRQYKEKRDEKLRVENSGKKTSREAQQKVMKETLDRSKVEIASKTKLVTGKRESVNQSQKPRRNSAPPMLPKKEVSAPTGTRKVPTKSSPLPATRNSCSSGPLPRVTGTAASKMSPNPRKSQPMPSPTQPSPRTDRPLQQIGVRKRNLADVQPSLKGKSTDVKQSPKCQQEKKHSPVTKSSKNVKTKNTTIPGDDSGGFPAKPSFYNKVTKKGSVVPLESKPFLRKGTGIGPGVGPVVAKIKVSQSDESPKSSGNIIQAEENQSGTISAEPTSKGSETELDLQTNNADENKDLVENVGSCDNSTDLDERSRIEFDNGFKHVELPVSDIQADDDLGISSAAWVEVECQDDSASCDNGQPGQTTSPGLAPSTALSSPRVRHSLSQMLQADSNEPEIIEWGNAENPPALVYQKDAPKGLKRLLKFARKSKGEANVTGWVSPSVFSEGEDDTEESKAASKRSSDALSRKVSLQAKSYEPPKSMLTGSVDGGNSSKGSLDYRGINDILSAQSSTNVSTISDKLRELQSSASSTSSKATRSFFSLSTFRSTKSSETKLR</sequence>
<feature type="compositionally biased region" description="Basic and acidic residues" evidence="1">
    <location>
        <begin position="479"/>
        <end position="519"/>
    </location>
</feature>
<evidence type="ECO:0000256" key="1">
    <source>
        <dbReference type="SAM" id="MobiDB-lite"/>
    </source>
</evidence>
<evidence type="ECO:0000313" key="3">
    <source>
        <dbReference type="Proteomes" id="UP001140949"/>
    </source>
</evidence>
<feature type="compositionally biased region" description="Acidic residues" evidence="1">
    <location>
        <begin position="211"/>
        <end position="220"/>
    </location>
</feature>
<dbReference type="Proteomes" id="UP001140949">
    <property type="component" value="Unassembled WGS sequence"/>
</dbReference>
<feature type="compositionally biased region" description="Low complexity" evidence="1">
    <location>
        <begin position="232"/>
        <end position="257"/>
    </location>
</feature>
<feature type="compositionally biased region" description="Polar residues" evidence="1">
    <location>
        <begin position="585"/>
        <end position="596"/>
    </location>
</feature>
<keyword evidence="3" id="KW-1185">Reference proteome</keyword>
<reference evidence="2" key="1">
    <citation type="journal article" date="2023" name="GigaByte">
        <title>Genome assembly of the bearded iris, Iris pallida Lam.</title>
        <authorList>
            <person name="Bruccoleri R.E."/>
            <person name="Oakeley E.J."/>
            <person name="Faust A.M.E."/>
            <person name="Altorfer M."/>
            <person name="Dessus-Babus S."/>
            <person name="Burckhardt D."/>
            <person name="Oertli M."/>
            <person name="Naumann U."/>
            <person name="Petersen F."/>
            <person name="Wong J."/>
        </authorList>
    </citation>
    <scope>NUCLEOTIDE SEQUENCE</scope>
    <source>
        <strain evidence="2">GSM-AAB239-AS_SAM_17_03QT</strain>
    </source>
</reference>
<reference evidence="2" key="2">
    <citation type="submission" date="2023-04" db="EMBL/GenBank/DDBJ databases">
        <authorList>
            <person name="Bruccoleri R.E."/>
            <person name="Oakeley E.J."/>
            <person name="Faust A.-M."/>
            <person name="Dessus-Babus S."/>
            <person name="Altorfer M."/>
            <person name="Burckhardt D."/>
            <person name="Oertli M."/>
            <person name="Naumann U."/>
            <person name="Petersen F."/>
            <person name="Wong J."/>
        </authorList>
    </citation>
    <scope>NUCLEOTIDE SEQUENCE</scope>
    <source>
        <strain evidence="2">GSM-AAB239-AS_SAM_17_03QT</strain>
        <tissue evidence="2">Leaf</tissue>
    </source>
</reference>
<feature type="compositionally biased region" description="Polar residues" evidence="1">
    <location>
        <begin position="720"/>
        <end position="763"/>
    </location>
</feature>
<accession>A0AAX6F7Y0</accession>
<feature type="compositionally biased region" description="Basic and acidic residues" evidence="1">
    <location>
        <begin position="373"/>
        <end position="383"/>
    </location>
</feature>
<dbReference type="PANTHER" id="PTHR31008:SF5">
    <property type="entry name" value="EXPRESSED PROTEIN"/>
    <property type="match status" value="1"/>
</dbReference>
<feature type="region of interest" description="Disordered" evidence="1">
    <location>
        <begin position="177"/>
        <end position="257"/>
    </location>
</feature>
<comment type="caution">
    <text evidence="2">The sequence shown here is derived from an EMBL/GenBank/DDBJ whole genome shotgun (WGS) entry which is preliminary data.</text>
</comment>
<name>A0AAX6F7Y0_IRIPA</name>
<feature type="region of interest" description="Disordered" evidence="1">
    <location>
        <begin position="717"/>
        <end position="781"/>
    </location>
</feature>
<feature type="compositionally biased region" description="Polar residues" evidence="1">
    <location>
        <begin position="177"/>
        <end position="187"/>
    </location>
</feature>
<dbReference type="PANTHER" id="PTHR31008">
    <property type="entry name" value="COP1-INTERACTING PROTEIN-RELATED"/>
    <property type="match status" value="1"/>
</dbReference>
<feature type="region of interest" description="Disordered" evidence="1">
    <location>
        <begin position="446"/>
        <end position="682"/>
    </location>
</feature>
<proteinExistence type="predicted"/>
<feature type="region of interest" description="Disordered" evidence="1">
    <location>
        <begin position="902"/>
        <end position="972"/>
    </location>
</feature>
<organism evidence="2 3">
    <name type="scientific">Iris pallida</name>
    <name type="common">Sweet iris</name>
    <dbReference type="NCBI Taxonomy" id="29817"/>
    <lineage>
        <taxon>Eukaryota</taxon>
        <taxon>Viridiplantae</taxon>
        <taxon>Streptophyta</taxon>
        <taxon>Embryophyta</taxon>
        <taxon>Tracheophyta</taxon>
        <taxon>Spermatophyta</taxon>
        <taxon>Magnoliopsida</taxon>
        <taxon>Liliopsida</taxon>
        <taxon>Asparagales</taxon>
        <taxon>Iridaceae</taxon>
        <taxon>Iridoideae</taxon>
        <taxon>Irideae</taxon>
        <taxon>Iris</taxon>
    </lineage>
</organism>
<feature type="region of interest" description="Disordered" evidence="1">
    <location>
        <begin position="825"/>
        <end position="852"/>
    </location>
</feature>
<feature type="compositionally biased region" description="Polar residues" evidence="1">
    <location>
        <begin position="562"/>
        <end position="576"/>
    </location>
</feature>
<evidence type="ECO:0000313" key="2">
    <source>
        <dbReference type="EMBL" id="KAJ6812111.1"/>
    </source>
</evidence>